<gene>
    <name evidence="1" type="ORF">RHOFW104T7_17085</name>
</gene>
<organism evidence="1 2">
    <name type="scientific">Rhodanobacter thiooxydans</name>
    <dbReference type="NCBI Taxonomy" id="416169"/>
    <lineage>
        <taxon>Bacteria</taxon>
        <taxon>Pseudomonadati</taxon>
        <taxon>Pseudomonadota</taxon>
        <taxon>Gammaproteobacteria</taxon>
        <taxon>Lysobacterales</taxon>
        <taxon>Rhodanobacteraceae</taxon>
        <taxon>Rhodanobacter</taxon>
    </lineage>
</organism>
<comment type="caution">
    <text evidence="1">The sequence shown here is derived from an EMBL/GenBank/DDBJ whole genome shotgun (WGS) entry which is preliminary data.</text>
</comment>
<name>A0A154QF06_9GAMM</name>
<keyword evidence="2" id="KW-1185">Reference proteome</keyword>
<proteinExistence type="predicted"/>
<sequence>MPNNLDVTLDKSTTPWCLDISQHGNVNVGRSPDPQTITWRLTGNAATGKFNSQQDSPPGFVWIDKTPPAGIFSAPVLGENGKEISISDLNNSAVTSGEWVYQLSAKIDGQVYQSRVTSIIATTTSPMIKNT</sequence>
<dbReference type="RefSeq" id="WP_008433565.1">
    <property type="nucleotide sequence ID" value="NZ_LVJS01000053.1"/>
</dbReference>
<dbReference type="EMBL" id="LVJS01000053">
    <property type="protein sequence ID" value="KZC22859.1"/>
    <property type="molecule type" value="Genomic_DNA"/>
</dbReference>
<dbReference type="Proteomes" id="UP000076131">
    <property type="component" value="Unassembled WGS sequence"/>
</dbReference>
<accession>A0A154QF06</accession>
<protein>
    <submittedName>
        <fullName evidence="1">Uncharacterized protein</fullName>
    </submittedName>
</protein>
<evidence type="ECO:0000313" key="1">
    <source>
        <dbReference type="EMBL" id="KZC22859.1"/>
    </source>
</evidence>
<evidence type="ECO:0000313" key="2">
    <source>
        <dbReference type="Proteomes" id="UP000076131"/>
    </source>
</evidence>
<reference evidence="1 2" key="1">
    <citation type="journal article" date="2016" name="MBio">
        <title>Lateral Gene Transfer in a Heavy Metal-Contaminated-Groundwater Microbial Community.</title>
        <authorList>
            <person name="Hemme C.L."/>
            <person name="Green S.J."/>
            <person name="Rishishwar L."/>
            <person name="Prakash O."/>
            <person name="Pettenato A."/>
            <person name="Chakraborty R."/>
            <person name="Deutschbauer A.M."/>
            <person name="Van Nostrand J.D."/>
            <person name="Wu L."/>
            <person name="He Z."/>
            <person name="Jordan I.K."/>
            <person name="Hazen T.C."/>
            <person name="Arkin A.P."/>
            <person name="Kostka J.E."/>
            <person name="Zhou J."/>
        </authorList>
    </citation>
    <scope>NUCLEOTIDE SEQUENCE [LARGE SCALE GENOMIC DNA]</scope>
    <source>
        <strain evidence="1 2">FW104-T7</strain>
    </source>
</reference>
<dbReference type="AlphaFoldDB" id="A0A154QF06"/>